<feature type="compositionally biased region" description="Acidic residues" evidence="1">
    <location>
        <begin position="80"/>
        <end position="92"/>
    </location>
</feature>
<reference evidence="2" key="1">
    <citation type="submission" date="2017-02" db="UniProtKB">
        <authorList>
            <consortium name="WormBaseParasite"/>
        </authorList>
    </citation>
    <scope>IDENTIFICATION</scope>
</reference>
<dbReference type="OMA" id="NADQQKY"/>
<accession>A0A0N4WTF6</accession>
<feature type="region of interest" description="Disordered" evidence="1">
    <location>
        <begin position="35"/>
        <end position="125"/>
    </location>
</feature>
<name>A0A0N4WTF6_HAEPC</name>
<sequence>MIKDLKRDIRVKHMELQTEMDNQRESMGYVKKLKKSKIKTIASRTNSDQEGQEHVEHLEHTMHSQHAHQKSKPKEVNTEGLEEDLLDLDYDYEEPKSHDSINTSSYVSDDDNADQQKYPGHRKKSQRLMEIREFLTENRRVPERRINEDNSMRLQERCSVCSFCLAKGRHYSDSCPTCASVKS</sequence>
<evidence type="ECO:0000256" key="1">
    <source>
        <dbReference type="SAM" id="MobiDB-lite"/>
    </source>
</evidence>
<dbReference type="WBParaSite" id="HPLM_0001486901-mRNA-1">
    <property type="protein sequence ID" value="HPLM_0001486901-mRNA-1"/>
    <property type="gene ID" value="HPLM_0001486901"/>
</dbReference>
<organism evidence="2">
    <name type="scientific">Haemonchus placei</name>
    <name type="common">Barber's pole worm</name>
    <dbReference type="NCBI Taxonomy" id="6290"/>
    <lineage>
        <taxon>Eukaryota</taxon>
        <taxon>Metazoa</taxon>
        <taxon>Ecdysozoa</taxon>
        <taxon>Nematoda</taxon>
        <taxon>Chromadorea</taxon>
        <taxon>Rhabditida</taxon>
        <taxon>Rhabditina</taxon>
        <taxon>Rhabditomorpha</taxon>
        <taxon>Strongyloidea</taxon>
        <taxon>Trichostrongylidae</taxon>
        <taxon>Haemonchus</taxon>
    </lineage>
</organism>
<evidence type="ECO:0000313" key="2">
    <source>
        <dbReference type="WBParaSite" id="HPLM_0001486901-mRNA-1"/>
    </source>
</evidence>
<dbReference type="AlphaFoldDB" id="A0A0N4WTF6"/>
<proteinExistence type="predicted"/>
<protein>
    <submittedName>
        <fullName evidence="2">CCHC-type domain-containing protein</fullName>
    </submittedName>
</protein>
<feature type="compositionally biased region" description="Basic and acidic residues" evidence="1">
    <location>
        <begin position="51"/>
        <end position="62"/>
    </location>
</feature>